<sequence>MYQEKAHLSTDFSFKKDSRRSCLNELGCMSHPFAYPIRAWGLRWAQKVGALRACRVCDRCQHATTAPWRSPVFLLTCRKVLLSERMDQERKKKKMPHFCWFCSPIGSSLGHRMPLA</sequence>
<gene>
    <name evidence="1" type="ORF">CDAR_7871</name>
</gene>
<comment type="caution">
    <text evidence="1">The sequence shown here is derived from an EMBL/GenBank/DDBJ whole genome shotgun (WGS) entry which is preliminary data.</text>
</comment>
<evidence type="ECO:0000313" key="1">
    <source>
        <dbReference type="EMBL" id="GIY06145.1"/>
    </source>
</evidence>
<accession>A0AAV4QAK7</accession>
<proteinExistence type="predicted"/>
<dbReference type="AlphaFoldDB" id="A0AAV4QAK7"/>
<reference evidence="1 2" key="1">
    <citation type="submission" date="2021-06" db="EMBL/GenBank/DDBJ databases">
        <title>Caerostris darwini draft genome.</title>
        <authorList>
            <person name="Kono N."/>
            <person name="Arakawa K."/>
        </authorList>
    </citation>
    <scope>NUCLEOTIDE SEQUENCE [LARGE SCALE GENOMIC DNA]</scope>
</reference>
<keyword evidence="2" id="KW-1185">Reference proteome</keyword>
<protein>
    <submittedName>
        <fullName evidence="1">Uncharacterized protein</fullName>
    </submittedName>
</protein>
<dbReference type="EMBL" id="BPLQ01004178">
    <property type="protein sequence ID" value="GIY06145.1"/>
    <property type="molecule type" value="Genomic_DNA"/>
</dbReference>
<evidence type="ECO:0000313" key="2">
    <source>
        <dbReference type="Proteomes" id="UP001054837"/>
    </source>
</evidence>
<organism evidence="1 2">
    <name type="scientific">Caerostris darwini</name>
    <dbReference type="NCBI Taxonomy" id="1538125"/>
    <lineage>
        <taxon>Eukaryota</taxon>
        <taxon>Metazoa</taxon>
        <taxon>Ecdysozoa</taxon>
        <taxon>Arthropoda</taxon>
        <taxon>Chelicerata</taxon>
        <taxon>Arachnida</taxon>
        <taxon>Araneae</taxon>
        <taxon>Araneomorphae</taxon>
        <taxon>Entelegynae</taxon>
        <taxon>Araneoidea</taxon>
        <taxon>Araneidae</taxon>
        <taxon>Caerostris</taxon>
    </lineage>
</organism>
<dbReference type="Proteomes" id="UP001054837">
    <property type="component" value="Unassembled WGS sequence"/>
</dbReference>
<name>A0AAV4QAK7_9ARAC</name>